<evidence type="ECO:0000313" key="1">
    <source>
        <dbReference type="EMBL" id="ACZ18913.1"/>
    </source>
</evidence>
<gene>
    <name evidence="1" type="ordered locus">Taci_0677</name>
</gene>
<evidence type="ECO:0000313" key="2">
    <source>
        <dbReference type="Proteomes" id="UP000002030"/>
    </source>
</evidence>
<dbReference type="EMBL" id="CP001818">
    <property type="protein sequence ID" value="ACZ18913.1"/>
    <property type="molecule type" value="Genomic_DNA"/>
</dbReference>
<accession>D1B9G0</accession>
<dbReference type="PANTHER" id="PTHR42866:SF1">
    <property type="entry name" value="SPORE COAT POLYSACCHARIDE BIOSYNTHESIS PROTEIN SPSF"/>
    <property type="match status" value="1"/>
</dbReference>
<dbReference type="Gene3D" id="3.90.550.10">
    <property type="entry name" value="Spore Coat Polysaccharide Biosynthesis Protein SpsA, Chain A"/>
    <property type="match status" value="1"/>
</dbReference>
<dbReference type="InterPro" id="IPR029044">
    <property type="entry name" value="Nucleotide-diphossugar_trans"/>
</dbReference>
<dbReference type="Proteomes" id="UP000002030">
    <property type="component" value="Chromosome"/>
</dbReference>
<reference evidence="1 2" key="1">
    <citation type="journal article" date="2009" name="Stand. Genomic Sci.">
        <title>Complete genome sequence of Thermanaerovibrio acidaminovorans type strain (Su883).</title>
        <authorList>
            <person name="Chovatia M."/>
            <person name="Sikorski J."/>
            <person name="Schroder M."/>
            <person name="Lapidus A."/>
            <person name="Nolan M."/>
            <person name="Tice H."/>
            <person name="Glavina Del Rio T."/>
            <person name="Copeland A."/>
            <person name="Cheng J.F."/>
            <person name="Lucas S."/>
            <person name="Chen F."/>
            <person name="Bruce D."/>
            <person name="Goodwin L."/>
            <person name="Pitluck S."/>
            <person name="Ivanova N."/>
            <person name="Mavromatis K."/>
            <person name="Ovchinnikova G."/>
            <person name="Pati A."/>
            <person name="Chen A."/>
            <person name="Palaniappan K."/>
            <person name="Land M."/>
            <person name="Hauser L."/>
            <person name="Chang Y.J."/>
            <person name="Jeffries C.D."/>
            <person name="Chain P."/>
            <person name="Saunders E."/>
            <person name="Detter J.C."/>
            <person name="Brettin T."/>
            <person name="Rohde M."/>
            <person name="Goker M."/>
            <person name="Spring S."/>
            <person name="Bristow J."/>
            <person name="Markowitz V."/>
            <person name="Hugenholtz P."/>
            <person name="Kyrpides N.C."/>
            <person name="Klenk H.P."/>
            <person name="Eisen J.A."/>
        </authorList>
    </citation>
    <scope>NUCLEOTIDE SEQUENCE [LARGE SCALE GENOMIC DNA]</scope>
    <source>
        <strain evidence="2">ATCC 49978 / DSM 6589 / Su883</strain>
    </source>
</reference>
<dbReference type="HOGENOM" id="CLU_072501_0_0_0"/>
<dbReference type="PANTHER" id="PTHR42866">
    <property type="entry name" value="3-DEOXY-MANNO-OCTULOSONATE CYTIDYLYLTRANSFERASE"/>
    <property type="match status" value="1"/>
</dbReference>
<name>D1B9G0_THEAS</name>
<proteinExistence type="predicted"/>
<protein>
    <submittedName>
        <fullName evidence="1">Acylneuraminate cytidylyltransferase</fullName>
    </submittedName>
</protein>
<dbReference type="eggNOG" id="COG1861">
    <property type="taxonomic scope" value="Bacteria"/>
</dbReference>
<keyword evidence="1" id="KW-0808">Transferase</keyword>
<dbReference type="Pfam" id="PF02348">
    <property type="entry name" value="CTP_transf_3"/>
    <property type="match status" value="1"/>
</dbReference>
<dbReference type="OrthoDB" id="9815559at2"/>
<organism evidence="1 2">
    <name type="scientific">Thermanaerovibrio acidaminovorans (strain ATCC 49978 / DSM 6589 / Su883)</name>
    <name type="common">Selenomonas acidaminovorans</name>
    <dbReference type="NCBI Taxonomy" id="525903"/>
    <lineage>
        <taxon>Bacteria</taxon>
        <taxon>Thermotogati</taxon>
        <taxon>Synergistota</taxon>
        <taxon>Synergistia</taxon>
        <taxon>Synergistales</taxon>
        <taxon>Synergistaceae</taxon>
        <taxon>Thermanaerovibrio</taxon>
    </lineage>
</organism>
<dbReference type="EnsemblBacteria" id="ACZ18913">
    <property type="protein sequence ID" value="ACZ18913"/>
    <property type="gene ID" value="Taci_0677"/>
</dbReference>
<dbReference type="KEGG" id="tai:Taci_0677"/>
<dbReference type="SUPFAM" id="SSF53448">
    <property type="entry name" value="Nucleotide-diphospho-sugar transferases"/>
    <property type="match status" value="1"/>
</dbReference>
<sequence length="264" mass="30038">MVLVILAVLQARVSSRRLPRKVIKEILGVPMILRQVERIKRSARVDQLVVATSLDASDDVLCDLCERSGLDVYRGSLNDVLDRFYRACLPYAPDHVVRLTGDCPLADPAVIDLVIDEHLKCGSQYTSNTLEPTFPDGLDVEVMAFSALRDAFEEATLPSEREHVTPFIYKHPDRYRLVNVRRKGDNLSHMRWTVDDERDFELVSKIYEALYPLRPDFSSEDVLRLLEAQQELKGINSGAVRNEGYLKSLEEDAQFLKQRGGYDA</sequence>
<dbReference type="CDD" id="cd02518">
    <property type="entry name" value="GT2_SpsF"/>
    <property type="match status" value="1"/>
</dbReference>
<dbReference type="AlphaFoldDB" id="D1B9G0"/>
<dbReference type="GO" id="GO:0016779">
    <property type="term" value="F:nucleotidyltransferase activity"/>
    <property type="evidence" value="ECO:0007669"/>
    <property type="project" value="UniProtKB-KW"/>
</dbReference>
<dbReference type="RefSeq" id="WP_012869429.1">
    <property type="nucleotide sequence ID" value="NC_013522.1"/>
</dbReference>
<keyword evidence="1" id="KW-0548">Nucleotidyltransferase</keyword>
<dbReference type="PATRIC" id="fig|525903.6.peg.682"/>
<dbReference type="GO" id="GO:0005829">
    <property type="term" value="C:cytosol"/>
    <property type="evidence" value="ECO:0007669"/>
    <property type="project" value="TreeGrafter"/>
</dbReference>
<dbReference type="STRING" id="525903.Taci_0677"/>
<keyword evidence="2" id="KW-1185">Reference proteome</keyword>
<dbReference type="InterPro" id="IPR003329">
    <property type="entry name" value="Cytidylyl_trans"/>
</dbReference>